<accession>A0A1H0WJZ7</accession>
<evidence type="ECO:0000313" key="3">
    <source>
        <dbReference type="Proteomes" id="UP000199651"/>
    </source>
</evidence>
<dbReference type="RefSeq" id="WP_091384174.1">
    <property type="nucleotide sequence ID" value="NZ_FNDV01000001.1"/>
</dbReference>
<gene>
    <name evidence="2" type="ORF">SAMN05192558_12277</name>
</gene>
<dbReference type="OrthoDB" id="4377297at2"/>
<dbReference type="STRING" id="504798.SAMN05421871_101740"/>
<keyword evidence="3" id="KW-1185">Reference proteome</keyword>
<protein>
    <submittedName>
        <fullName evidence="2">Uncharacterized protein</fullName>
    </submittedName>
</protein>
<reference evidence="3" key="1">
    <citation type="submission" date="2016-10" db="EMBL/GenBank/DDBJ databases">
        <authorList>
            <person name="Varghese N."/>
            <person name="Submissions S."/>
        </authorList>
    </citation>
    <scope>NUCLEOTIDE SEQUENCE [LARGE SCALE GENOMIC DNA]</scope>
    <source>
        <strain evidence="3">IBRC-M 10655</strain>
    </source>
</reference>
<dbReference type="Proteomes" id="UP000199651">
    <property type="component" value="Unassembled WGS sequence"/>
</dbReference>
<sequence>MSDPDRAARWTAAFGENPNALTPWRSREPLDGWLEAVALGGRGQYARAADLLRRLISSPDPVIAALAAATRASHLRQVGGHALARSFDAAGLNRLAQASLIGPGGIDGDHPDRPGPPGADVRAARSDVLLGLAADAIGLGRTAQARRLFGIESTLGDGGWRTEIRRGWVAAETELGAGSARAAVAPAEAAATAAANSGSVRHQVKSALVLGASLAAVGDRERARVLIFDALADATRHGLLPLVWPCAMVLADIDPDEARAHRCTAAHALHCVLRNCDPIARSLAMASPWVPTWLFSSWSD</sequence>
<proteinExistence type="predicted"/>
<organism evidence="2 3">
    <name type="scientific">Actinokineospora alba</name>
    <dbReference type="NCBI Taxonomy" id="504798"/>
    <lineage>
        <taxon>Bacteria</taxon>
        <taxon>Bacillati</taxon>
        <taxon>Actinomycetota</taxon>
        <taxon>Actinomycetes</taxon>
        <taxon>Pseudonocardiales</taxon>
        <taxon>Pseudonocardiaceae</taxon>
        <taxon>Actinokineospora</taxon>
    </lineage>
</organism>
<feature type="region of interest" description="Disordered" evidence="1">
    <location>
        <begin position="102"/>
        <end position="121"/>
    </location>
</feature>
<dbReference type="EMBL" id="FNJB01000022">
    <property type="protein sequence ID" value="SDP91050.1"/>
    <property type="molecule type" value="Genomic_DNA"/>
</dbReference>
<evidence type="ECO:0000313" key="2">
    <source>
        <dbReference type="EMBL" id="SDP91050.1"/>
    </source>
</evidence>
<evidence type="ECO:0000256" key="1">
    <source>
        <dbReference type="SAM" id="MobiDB-lite"/>
    </source>
</evidence>
<name>A0A1H0WJZ7_9PSEU</name>
<dbReference type="AlphaFoldDB" id="A0A1H0WJZ7"/>